<evidence type="ECO:0000256" key="1">
    <source>
        <dbReference type="SAM" id="Phobius"/>
    </source>
</evidence>
<dbReference type="GeneID" id="87860936"/>
<keyword evidence="1" id="KW-0472">Membrane</keyword>
<feature type="non-terminal residue" evidence="2">
    <location>
        <position position="89"/>
    </location>
</feature>
<gene>
    <name evidence="2" type="ORF">B0H65DRAFT_400196</name>
</gene>
<dbReference type="Proteomes" id="UP001278500">
    <property type="component" value="Unassembled WGS sequence"/>
</dbReference>
<organism evidence="2 3">
    <name type="scientific">Neurospora tetraspora</name>
    <dbReference type="NCBI Taxonomy" id="94610"/>
    <lineage>
        <taxon>Eukaryota</taxon>
        <taxon>Fungi</taxon>
        <taxon>Dikarya</taxon>
        <taxon>Ascomycota</taxon>
        <taxon>Pezizomycotina</taxon>
        <taxon>Sordariomycetes</taxon>
        <taxon>Sordariomycetidae</taxon>
        <taxon>Sordariales</taxon>
        <taxon>Sordariaceae</taxon>
        <taxon>Neurospora</taxon>
    </lineage>
</organism>
<feature type="non-terminal residue" evidence="2">
    <location>
        <position position="1"/>
    </location>
</feature>
<comment type="caution">
    <text evidence="2">The sequence shown here is derived from an EMBL/GenBank/DDBJ whole genome shotgun (WGS) entry which is preliminary data.</text>
</comment>
<evidence type="ECO:0000313" key="2">
    <source>
        <dbReference type="EMBL" id="KAK3355257.1"/>
    </source>
</evidence>
<sequence length="89" mass="10060">LVFLRISSKGYFTFWIIAALTHLFLSASRRSIGQEKRHGHGVLIGAGRRCLRHSGYGLHTAGIFDMACIGAWCVWTHECCFSTWTRFPS</sequence>
<keyword evidence="1" id="KW-1133">Transmembrane helix</keyword>
<dbReference type="EMBL" id="JAUEPP010000001">
    <property type="protein sequence ID" value="KAK3355257.1"/>
    <property type="molecule type" value="Genomic_DNA"/>
</dbReference>
<feature type="transmembrane region" description="Helical" evidence="1">
    <location>
        <begin position="12"/>
        <end position="28"/>
    </location>
</feature>
<proteinExistence type="predicted"/>
<keyword evidence="1" id="KW-0812">Transmembrane</keyword>
<protein>
    <submittedName>
        <fullName evidence="2">Uncharacterized protein</fullName>
    </submittedName>
</protein>
<reference evidence="2" key="1">
    <citation type="journal article" date="2023" name="Mol. Phylogenet. Evol.">
        <title>Genome-scale phylogeny and comparative genomics of the fungal order Sordariales.</title>
        <authorList>
            <person name="Hensen N."/>
            <person name="Bonometti L."/>
            <person name="Westerberg I."/>
            <person name="Brannstrom I.O."/>
            <person name="Guillou S."/>
            <person name="Cros-Aarteil S."/>
            <person name="Calhoun S."/>
            <person name="Haridas S."/>
            <person name="Kuo A."/>
            <person name="Mondo S."/>
            <person name="Pangilinan J."/>
            <person name="Riley R."/>
            <person name="LaButti K."/>
            <person name="Andreopoulos B."/>
            <person name="Lipzen A."/>
            <person name="Chen C."/>
            <person name="Yan M."/>
            <person name="Daum C."/>
            <person name="Ng V."/>
            <person name="Clum A."/>
            <person name="Steindorff A."/>
            <person name="Ohm R.A."/>
            <person name="Martin F."/>
            <person name="Silar P."/>
            <person name="Natvig D.O."/>
            <person name="Lalanne C."/>
            <person name="Gautier V."/>
            <person name="Ament-Velasquez S.L."/>
            <person name="Kruys A."/>
            <person name="Hutchinson M.I."/>
            <person name="Powell A.J."/>
            <person name="Barry K."/>
            <person name="Miller A.N."/>
            <person name="Grigoriev I.V."/>
            <person name="Debuchy R."/>
            <person name="Gladieux P."/>
            <person name="Hiltunen Thoren M."/>
            <person name="Johannesson H."/>
        </authorList>
    </citation>
    <scope>NUCLEOTIDE SEQUENCE</scope>
    <source>
        <strain evidence="2">CBS 560.94</strain>
    </source>
</reference>
<name>A0AAE0JPE1_9PEZI</name>
<dbReference type="RefSeq" id="XP_062686635.1">
    <property type="nucleotide sequence ID" value="XM_062823782.1"/>
</dbReference>
<evidence type="ECO:0000313" key="3">
    <source>
        <dbReference type="Proteomes" id="UP001278500"/>
    </source>
</evidence>
<dbReference type="AlphaFoldDB" id="A0AAE0JPE1"/>
<reference evidence="2" key="2">
    <citation type="submission" date="2023-06" db="EMBL/GenBank/DDBJ databases">
        <authorList>
            <consortium name="Lawrence Berkeley National Laboratory"/>
            <person name="Haridas S."/>
            <person name="Hensen N."/>
            <person name="Bonometti L."/>
            <person name="Westerberg I."/>
            <person name="Brannstrom I.O."/>
            <person name="Guillou S."/>
            <person name="Cros-Aarteil S."/>
            <person name="Calhoun S."/>
            <person name="Kuo A."/>
            <person name="Mondo S."/>
            <person name="Pangilinan J."/>
            <person name="Riley R."/>
            <person name="Labutti K."/>
            <person name="Andreopoulos B."/>
            <person name="Lipzen A."/>
            <person name="Chen C."/>
            <person name="Yanf M."/>
            <person name="Daum C."/>
            <person name="Ng V."/>
            <person name="Clum A."/>
            <person name="Steindorff A."/>
            <person name="Ohm R."/>
            <person name="Martin F."/>
            <person name="Silar P."/>
            <person name="Natvig D."/>
            <person name="Lalanne C."/>
            <person name="Gautier V."/>
            <person name="Ament-Velasquez S.L."/>
            <person name="Kruys A."/>
            <person name="Hutchinson M.I."/>
            <person name="Powell A.J."/>
            <person name="Barry K."/>
            <person name="Miller A.N."/>
            <person name="Grigoriev I.V."/>
            <person name="Debuchy R."/>
            <person name="Gladieux P."/>
            <person name="Thoren M.H."/>
            <person name="Johannesson H."/>
        </authorList>
    </citation>
    <scope>NUCLEOTIDE SEQUENCE</scope>
    <source>
        <strain evidence="2">CBS 560.94</strain>
    </source>
</reference>
<accession>A0AAE0JPE1</accession>
<keyword evidence="3" id="KW-1185">Reference proteome</keyword>